<dbReference type="Pfam" id="PF00753">
    <property type="entry name" value="Lactamase_B"/>
    <property type="match status" value="1"/>
</dbReference>
<keyword evidence="2" id="KW-0479">Metal-binding</keyword>
<feature type="domain" description="Metallo-beta-lactamase" evidence="5">
    <location>
        <begin position="13"/>
        <end position="195"/>
    </location>
</feature>
<keyword evidence="4" id="KW-0862">Zinc</keyword>
<comment type="cofactor">
    <cofactor evidence="1">
        <name>Zn(2+)</name>
        <dbReference type="ChEBI" id="CHEBI:29105"/>
    </cofactor>
</comment>
<accession>A0ABT4UH31</accession>
<dbReference type="EMBL" id="JAQGEF010000004">
    <property type="protein sequence ID" value="MDA3614155.1"/>
    <property type="molecule type" value="Genomic_DNA"/>
</dbReference>
<keyword evidence="7" id="KW-1185">Reference proteome</keyword>
<dbReference type="Gene3D" id="3.60.15.10">
    <property type="entry name" value="Ribonuclease Z/Hydroxyacylglutathione hydrolase-like"/>
    <property type="match status" value="1"/>
</dbReference>
<dbReference type="RefSeq" id="WP_407030481.1">
    <property type="nucleotide sequence ID" value="NZ_JAQGEF010000004.1"/>
</dbReference>
<dbReference type="SUPFAM" id="SSF56281">
    <property type="entry name" value="Metallo-hydrolase/oxidoreductase"/>
    <property type="match status" value="1"/>
</dbReference>
<evidence type="ECO:0000313" key="7">
    <source>
        <dbReference type="Proteomes" id="UP001210231"/>
    </source>
</evidence>
<reference evidence="6 7" key="1">
    <citation type="submission" date="2022-12" db="EMBL/GenBank/DDBJ databases">
        <title>Chitinophagaceae gen. sp. nov., a new member of the family Chitinophagaceae, isolated from soil in a chemical factory.</title>
        <authorList>
            <person name="Ke Z."/>
        </authorList>
    </citation>
    <scope>NUCLEOTIDE SEQUENCE [LARGE SCALE GENOMIC DNA]</scope>
    <source>
        <strain evidence="6 7">LY-5</strain>
    </source>
</reference>
<evidence type="ECO:0000256" key="4">
    <source>
        <dbReference type="ARBA" id="ARBA00022833"/>
    </source>
</evidence>
<dbReference type="InterPro" id="IPR001279">
    <property type="entry name" value="Metallo-B-lactamas"/>
</dbReference>
<keyword evidence="3" id="KW-0378">Hydrolase</keyword>
<comment type="caution">
    <text evidence="6">The sequence shown here is derived from an EMBL/GenBank/DDBJ whole genome shotgun (WGS) entry which is preliminary data.</text>
</comment>
<gene>
    <name evidence="6" type="ORF">O3P16_05010</name>
</gene>
<evidence type="ECO:0000256" key="1">
    <source>
        <dbReference type="ARBA" id="ARBA00001947"/>
    </source>
</evidence>
<sequence length="216" mass="24347">MLKIDVFTLNPVQENTIILSTENGECAIIDPGVYSHNEKVFVEGFIKKNNLNPVQLLNTHTHIDHVLGLNWAAKTYNLVPHFHVLDMPIYERAAMSAERWGMSYDNYDGAVNFIKEGDEIKLGEDILKVLFVPGHAPGHVCFYNTAQNFVIAGDTLFRHSIGRTDLPYCNHDDLIRTVHSELLTLPDNTVVYPGHGPTTTIGEEKEHNPFLINKRA</sequence>
<evidence type="ECO:0000259" key="5">
    <source>
        <dbReference type="SMART" id="SM00849"/>
    </source>
</evidence>
<proteinExistence type="predicted"/>
<evidence type="ECO:0000256" key="3">
    <source>
        <dbReference type="ARBA" id="ARBA00022801"/>
    </source>
</evidence>
<protein>
    <submittedName>
        <fullName evidence="6">MBL fold metallo-hydrolase</fullName>
    </submittedName>
</protein>
<evidence type="ECO:0000313" key="6">
    <source>
        <dbReference type="EMBL" id="MDA3614155.1"/>
    </source>
</evidence>
<dbReference type="Proteomes" id="UP001210231">
    <property type="component" value="Unassembled WGS sequence"/>
</dbReference>
<dbReference type="PANTHER" id="PTHR46233:SF3">
    <property type="entry name" value="HYDROXYACYLGLUTATHIONE HYDROLASE GLOC"/>
    <property type="match status" value="1"/>
</dbReference>
<dbReference type="PANTHER" id="PTHR46233">
    <property type="entry name" value="HYDROXYACYLGLUTATHIONE HYDROLASE GLOC"/>
    <property type="match status" value="1"/>
</dbReference>
<organism evidence="6 7">
    <name type="scientific">Polluticaenibacter yanchengensis</name>
    <dbReference type="NCBI Taxonomy" id="3014562"/>
    <lineage>
        <taxon>Bacteria</taxon>
        <taxon>Pseudomonadati</taxon>
        <taxon>Bacteroidota</taxon>
        <taxon>Chitinophagia</taxon>
        <taxon>Chitinophagales</taxon>
        <taxon>Chitinophagaceae</taxon>
        <taxon>Polluticaenibacter</taxon>
    </lineage>
</organism>
<evidence type="ECO:0000256" key="2">
    <source>
        <dbReference type="ARBA" id="ARBA00022723"/>
    </source>
</evidence>
<name>A0ABT4UH31_9BACT</name>
<dbReference type="SMART" id="SM00849">
    <property type="entry name" value="Lactamase_B"/>
    <property type="match status" value="1"/>
</dbReference>
<dbReference type="InterPro" id="IPR036866">
    <property type="entry name" value="RibonucZ/Hydroxyglut_hydro"/>
</dbReference>
<dbReference type="InterPro" id="IPR051453">
    <property type="entry name" value="MBL_Glyoxalase_II"/>
</dbReference>